<feature type="compositionally biased region" description="Basic and acidic residues" evidence="1">
    <location>
        <begin position="38"/>
        <end position="51"/>
    </location>
</feature>
<gene>
    <name evidence="2" type="ORF">B0T18DRAFT_22709</name>
</gene>
<dbReference type="AlphaFoldDB" id="A0AA40F9N1"/>
<proteinExistence type="predicted"/>
<evidence type="ECO:0000313" key="2">
    <source>
        <dbReference type="EMBL" id="KAK0753798.1"/>
    </source>
</evidence>
<reference evidence="2" key="1">
    <citation type="submission" date="2023-06" db="EMBL/GenBank/DDBJ databases">
        <title>Genome-scale phylogeny and comparative genomics of the fungal order Sordariales.</title>
        <authorList>
            <consortium name="Lawrence Berkeley National Laboratory"/>
            <person name="Hensen N."/>
            <person name="Bonometti L."/>
            <person name="Westerberg I."/>
            <person name="Brannstrom I.O."/>
            <person name="Guillou S."/>
            <person name="Cros-Aarteil S."/>
            <person name="Calhoun S."/>
            <person name="Haridas S."/>
            <person name="Kuo A."/>
            <person name="Mondo S."/>
            <person name="Pangilinan J."/>
            <person name="Riley R."/>
            <person name="LaButti K."/>
            <person name="Andreopoulos B."/>
            <person name="Lipzen A."/>
            <person name="Chen C."/>
            <person name="Yanf M."/>
            <person name="Daum C."/>
            <person name="Ng V."/>
            <person name="Clum A."/>
            <person name="Steindorff A."/>
            <person name="Ohm R."/>
            <person name="Martin F."/>
            <person name="Silar P."/>
            <person name="Natvig D."/>
            <person name="Lalanne C."/>
            <person name="Gautier V."/>
            <person name="Ament-velasquez S.L."/>
            <person name="Kruys A."/>
            <person name="Hutchinson M.I."/>
            <person name="Powell A.J."/>
            <person name="Barry K."/>
            <person name="Miller A.N."/>
            <person name="Grigoriev I.V."/>
            <person name="Debuchy R."/>
            <person name="Gladieux P."/>
            <person name="Thoren M.H."/>
            <person name="Johannesson H."/>
        </authorList>
    </citation>
    <scope>NUCLEOTIDE SEQUENCE</scope>
    <source>
        <strain evidence="2">SMH3187-1</strain>
    </source>
</reference>
<sequence length="219" mass="24281">MGDATGTWKMEGCDLQKPTRGLPWTGRKSHLHFPPASAKKDDKKTHGEDRFDAASRNRPFWRGSRVVLVGKSLIRTKIHSARASPSSRGAGCWTHGGLHLIARKGQTAQEPAVNQTGSRDAQTIAETDRQFLWALGRCGCGRRERESLLVLPSSRLSRPRPPRRSRSQRCRGWRPGWSIATAAADIARDASVDWMSSRCTSICSAVSARLASWEHGTWN</sequence>
<evidence type="ECO:0000313" key="3">
    <source>
        <dbReference type="Proteomes" id="UP001172155"/>
    </source>
</evidence>
<protein>
    <submittedName>
        <fullName evidence="2">Uncharacterized protein</fullName>
    </submittedName>
</protein>
<evidence type="ECO:0000256" key="1">
    <source>
        <dbReference type="SAM" id="MobiDB-lite"/>
    </source>
</evidence>
<accession>A0AA40F9N1</accession>
<organism evidence="2 3">
    <name type="scientific">Schizothecium vesticola</name>
    <dbReference type="NCBI Taxonomy" id="314040"/>
    <lineage>
        <taxon>Eukaryota</taxon>
        <taxon>Fungi</taxon>
        <taxon>Dikarya</taxon>
        <taxon>Ascomycota</taxon>
        <taxon>Pezizomycotina</taxon>
        <taxon>Sordariomycetes</taxon>
        <taxon>Sordariomycetidae</taxon>
        <taxon>Sordariales</taxon>
        <taxon>Schizotheciaceae</taxon>
        <taxon>Schizothecium</taxon>
    </lineage>
</organism>
<feature type="region of interest" description="Disordered" evidence="1">
    <location>
        <begin position="1"/>
        <end position="51"/>
    </location>
</feature>
<dbReference type="Proteomes" id="UP001172155">
    <property type="component" value="Unassembled WGS sequence"/>
</dbReference>
<keyword evidence="3" id="KW-1185">Reference proteome</keyword>
<dbReference type="EMBL" id="JAUKUD010000001">
    <property type="protein sequence ID" value="KAK0753798.1"/>
    <property type="molecule type" value="Genomic_DNA"/>
</dbReference>
<comment type="caution">
    <text evidence="2">The sequence shown here is derived from an EMBL/GenBank/DDBJ whole genome shotgun (WGS) entry which is preliminary data.</text>
</comment>
<name>A0AA40F9N1_9PEZI</name>